<sequence length="705" mass="79733">MNYFTRLSPDLFKSFSSFSRLNHSKPILNLDQVTSSNVVDFMQEIYNSDSKVAPFSCQKSNNEEARIPFDEMSKRDIPSFSSKPRHIMSSKTYGMQEIYNCNVKISDLGRHKRVGEARQLFDKMPQRDVITYASMINVYLKNGELVNAEKLYHAMPGNNVVASSAMIDGYAKANRIEEARRVFDSMPERNVFSWTSLVSGYLKVGNMDEAKCLFDRMQEKNFVSWTTMILGLARNGLIGDARRYFNNMPEKNVVAWTVMIKALVENNHIDEARKLFDEMPIRNLYSWNVMLSGYFNENRVNEAIQLFKLMLQRNAVSWTTMVTGLARNRLTEKAREYFDQMPKKDIAAWNAMITAYADEGLMVLASDLFQSMQERNTVTWNAIIDGYSRNGSQDEALNQLILMLRSGDRPNETTITSVVSACGSRLELMQAHTLVILIGFESETSLTNALITMYSRCGDIPSARDAFKNLKVKDIVSWTAMMLAYSNHGYGHHALQTFSCMLRSGVKPDHITFVAVLSACSHAGLLQKGQRLFSSMSQTYGLEPKAEHYSCLVDILGRSGCVNEALKVVNNMPPDKRDGAVLGALLGACKSHGNINVANQIAEELIELEPTSSGGYMLLANVYAQHGKWNAVASVRKRMNERKVKKIPGYSQIDVDNKSHLFYSGDRSHPQAKEIHDMLQDELVPQMKEIPYLQEYPLIDLCNTI</sequence>
<dbReference type="Pfam" id="PF20430">
    <property type="entry name" value="Eplus_motif"/>
    <property type="match status" value="1"/>
</dbReference>
<dbReference type="GO" id="GO:0009451">
    <property type="term" value="P:RNA modification"/>
    <property type="evidence" value="ECO:0007669"/>
    <property type="project" value="InterPro"/>
</dbReference>
<evidence type="ECO:0000256" key="1">
    <source>
        <dbReference type="ARBA" id="ARBA00022737"/>
    </source>
</evidence>
<accession>A0A2G5CJR6</accession>
<dbReference type="PROSITE" id="PS51375">
    <property type="entry name" value="PPR"/>
    <property type="match status" value="7"/>
</dbReference>
<dbReference type="InterPro" id="IPR046848">
    <property type="entry name" value="E_motif"/>
</dbReference>
<evidence type="ECO:0008006" key="5">
    <source>
        <dbReference type="Google" id="ProtNLM"/>
    </source>
</evidence>
<dbReference type="AlphaFoldDB" id="A0A2G5CJR6"/>
<dbReference type="GO" id="GO:0003723">
    <property type="term" value="F:RNA binding"/>
    <property type="evidence" value="ECO:0007669"/>
    <property type="project" value="InterPro"/>
</dbReference>
<dbReference type="FunFam" id="1.25.40.10:FF:001810">
    <property type="entry name" value="Pentatricopeptide repeat-containing protein mitochondrial"/>
    <property type="match status" value="1"/>
</dbReference>
<dbReference type="PANTHER" id="PTHR47926:SF380">
    <property type="entry name" value="PENTATRICOPEPTIDE REPEAT-CONTAINING PROTEIN"/>
    <property type="match status" value="1"/>
</dbReference>
<protein>
    <recommendedName>
        <fullName evidence="5">Pentacotripeptide-repeat region of PRORP domain-containing protein</fullName>
    </recommendedName>
</protein>
<dbReference type="FunFam" id="1.25.40.10:FF:000125">
    <property type="entry name" value="Pentatricopeptide repeat-containing protein"/>
    <property type="match status" value="1"/>
</dbReference>
<evidence type="ECO:0000256" key="2">
    <source>
        <dbReference type="PROSITE-ProRule" id="PRU00708"/>
    </source>
</evidence>
<feature type="repeat" description="PPR" evidence="2">
    <location>
        <begin position="345"/>
        <end position="375"/>
    </location>
</feature>
<dbReference type="EMBL" id="KZ305066">
    <property type="protein sequence ID" value="PIA31509.1"/>
    <property type="molecule type" value="Genomic_DNA"/>
</dbReference>
<evidence type="ECO:0000313" key="3">
    <source>
        <dbReference type="EMBL" id="PIA31509.1"/>
    </source>
</evidence>
<proteinExistence type="predicted"/>
<feature type="repeat" description="PPR" evidence="2">
    <location>
        <begin position="283"/>
        <end position="317"/>
    </location>
</feature>
<dbReference type="InterPro" id="IPR002885">
    <property type="entry name" value="PPR_rpt"/>
</dbReference>
<dbReference type="Proteomes" id="UP000230069">
    <property type="component" value="Unassembled WGS sequence"/>
</dbReference>
<dbReference type="InterPro" id="IPR046849">
    <property type="entry name" value="E2_motif"/>
</dbReference>
<dbReference type="Pfam" id="PF20431">
    <property type="entry name" value="E_motif"/>
    <property type="match status" value="1"/>
</dbReference>
<reference evidence="3 4" key="1">
    <citation type="submission" date="2017-09" db="EMBL/GenBank/DDBJ databases">
        <title>WGS assembly of Aquilegia coerulea Goldsmith.</title>
        <authorList>
            <person name="Hodges S."/>
            <person name="Kramer E."/>
            <person name="Nordborg M."/>
            <person name="Tomkins J."/>
            <person name="Borevitz J."/>
            <person name="Derieg N."/>
            <person name="Yan J."/>
            <person name="Mihaltcheva S."/>
            <person name="Hayes R.D."/>
            <person name="Rokhsar D."/>
        </authorList>
    </citation>
    <scope>NUCLEOTIDE SEQUENCE [LARGE SCALE GENOMIC DNA]</scope>
    <source>
        <strain evidence="4">cv. Goldsmith</strain>
    </source>
</reference>
<evidence type="ECO:0000313" key="4">
    <source>
        <dbReference type="Proteomes" id="UP000230069"/>
    </source>
</evidence>
<dbReference type="STRING" id="218851.A0A2G5CJR6"/>
<dbReference type="InterPro" id="IPR011990">
    <property type="entry name" value="TPR-like_helical_dom_sf"/>
</dbReference>
<dbReference type="Pfam" id="PF13041">
    <property type="entry name" value="PPR_2"/>
    <property type="match status" value="3"/>
</dbReference>
<dbReference type="InterPro" id="IPR046960">
    <property type="entry name" value="PPR_At4g14850-like_plant"/>
</dbReference>
<organism evidence="3 4">
    <name type="scientific">Aquilegia coerulea</name>
    <name type="common">Rocky mountain columbine</name>
    <dbReference type="NCBI Taxonomy" id="218851"/>
    <lineage>
        <taxon>Eukaryota</taxon>
        <taxon>Viridiplantae</taxon>
        <taxon>Streptophyta</taxon>
        <taxon>Embryophyta</taxon>
        <taxon>Tracheophyta</taxon>
        <taxon>Spermatophyta</taxon>
        <taxon>Magnoliopsida</taxon>
        <taxon>Ranunculales</taxon>
        <taxon>Ranunculaceae</taxon>
        <taxon>Thalictroideae</taxon>
        <taxon>Aquilegia</taxon>
    </lineage>
</organism>
<dbReference type="InParanoid" id="A0A2G5CJR6"/>
<dbReference type="NCBIfam" id="TIGR00756">
    <property type="entry name" value="PPR"/>
    <property type="match status" value="9"/>
</dbReference>
<feature type="repeat" description="PPR" evidence="2">
    <location>
        <begin position="376"/>
        <end position="410"/>
    </location>
</feature>
<dbReference type="Pfam" id="PF01535">
    <property type="entry name" value="PPR"/>
    <property type="match status" value="7"/>
</dbReference>
<dbReference type="PANTHER" id="PTHR47926">
    <property type="entry name" value="PENTATRICOPEPTIDE REPEAT-CONTAINING PROTEIN"/>
    <property type="match status" value="1"/>
</dbReference>
<feature type="repeat" description="PPR" evidence="2">
    <location>
        <begin position="474"/>
        <end position="508"/>
    </location>
</feature>
<keyword evidence="4" id="KW-1185">Reference proteome</keyword>
<dbReference type="Gene3D" id="1.25.40.10">
    <property type="entry name" value="Tetratricopeptide repeat domain"/>
    <property type="match status" value="4"/>
</dbReference>
<gene>
    <name evidence="3" type="ORF">AQUCO_04900067v1</name>
</gene>
<feature type="repeat" description="PPR" evidence="2">
    <location>
        <begin position="190"/>
        <end position="224"/>
    </location>
</feature>
<name>A0A2G5CJR6_AQUCA</name>
<dbReference type="GO" id="GO:0048731">
    <property type="term" value="P:system development"/>
    <property type="evidence" value="ECO:0007669"/>
    <property type="project" value="UniProtKB-ARBA"/>
</dbReference>
<feature type="repeat" description="PPR" evidence="2">
    <location>
        <begin position="252"/>
        <end position="282"/>
    </location>
</feature>
<feature type="repeat" description="PPR" evidence="2">
    <location>
        <begin position="128"/>
        <end position="162"/>
    </location>
</feature>
<dbReference type="SUPFAM" id="SSF48452">
    <property type="entry name" value="TPR-like"/>
    <property type="match status" value="2"/>
</dbReference>
<keyword evidence="1" id="KW-0677">Repeat</keyword>
<dbReference type="OrthoDB" id="185373at2759"/>